<keyword evidence="3" id="KW-0677">Repeat</keyword>
<dbReference type="Proteomes" id="UP000008366">
    <property type="component" value="Unassembled WGS sequence"/>
</dbReference>
<keyword evidence="9" id="KW-0238">DNA-binding</keyword>
<feature type="domain" description="ABC transporter" evidence="14">
    <location>
        <begin position="1"/>
        <end position="436"/>
    </location>
</feature>
<dbReference type="InterPro" id="IPR017871">
    <property type="entry name" value="ABC_transporter-like_CS"/>
</dbReference>
<name>K6WWV5_9MICO</name>
<evidence type="ECO:0000256" key="1">
    <source>
        <dbReference type="ARBA" id="ARBA00004496"/>
    </source>
</evidence>
<dbReference type="Gene3D" id="3.40.50.300">
    <property type="entry name" value="P-loop containing nucleotide triphosphate hydrolases"/>
    <property type="match status" value="2"/>
</dbReference>
<keyword evidence="16" id="KW-1185">Reference proteome</keyword>
<comment type="similarity">
    <text evidence="11">Belongs to the ABC transporter superfamily. UvrA family.</text>
</comment>
<dbReference type="InterPro" id="IPR003593">
    <property type="entry name" value="AAA+_ATPase"/>
</dbReference>
<evidence type="ECO:0000256" key="13">
    <source>
        <dbReference type="ARBA" id="ARBA00042156"/>
    </source>
</evidence>
<reference evidence="15 16" key="1">
    <citation type="submission" date="2012-08" db="EMBL/GenBank/DDBJ databases">
        <title>Whole genome shotgun sequence of Kineosphaera limosa NBRC 100340.</title>
        <authorList>
            <person name="Yoshida I."/>
            <person name="Isaki S."/>
            <person name="Hosoyama A."/>
            <person name="Tsuchikane K."/>
            <person name="Katsumata H."/>
            <person name="Ando Y."/>
            <person name="Ohji S."/>
            <person name="Hamada M."/>
            <person name="Tamura T."/>
            <person name="Yamazoe A."/>
            <person name="Yamazaki S."/>
            <person name="Fujita N."/>
        </authorList>
    </citation>
    <scope>NUCLEOTIDE SEQUENCE [LARGE SCALE GENOMIC DNA]</scope>
    <source>
        <strain evidence="15 16">NBRC 100340</strain>
    </source>
</reference>
<dbReference type="GO" id="GO:0005737">
    <property type="term" value="C:cytoplasm"/>
    <property type="evidence" value="ECO:0007669"/>
    <property type="project" value="UniProtKB-SubCell"/>
</dbReference>
<dbReference type="OrthoDB" id="9809851at2"/>
<keyword evidence="10" id="KW-0234">DNA repair</keyword>
<comment type="caution">
    <text evidence="15">The sequence shown here is derived from an EMBL/GenBank/DDBJ whole genome shotgun (WGS) entry which is preliminary data.</text>
</comment>
<dbReference type="EMBL" id="BAHD01000042">
    <property type="protein sequence ID" value="GAB96587.1"/>
    <property type="molecule type" value="Genomic_DNA"/>
</dbReference>
<evidence type="ECO:0000313" key="15">
    <source>
        <dbReference type="EMBL" id="GAB96587.1"/>
    </source>
</evidence>
<dbReference type="SMART" id="SM00382">
    <property type="entry name" value="AAA"/>
    <property type="match status" value="2"/>
</dbReference>
<dbReference type="Pfam" id="PF00005">
    <property type="entry name" value="ABC_tran"/>
    <property type="match status" value="1"/>
</dbReference>
<comment type="subcellular location">
    <subcellularLocation>
        <location evidence="1">Cytoplasm</location>
    </subcellularLocation>
</comment>
<dbReference type="SUPFAM" id="SSF52540">
    <property type="entry name" value="P-loop containing nucleoside triphosphate hydrolases"/>
    <property type="match status" value="2"/>
</dbReference>
<evidence type="ECO:0000313" key="16">
    <source>
        <dbReference type="Proteomes" id="UP000008366"/>
    </source>
</evidence>
<evidence type="ECO:0000256" key="8">
    <source>
        <dbReference type="ARBA" id="ARBA00022881"/>
    </source>
</evidence>
<proteinExistence type="inferred from homology"/>
<feature type="domain" description="ABC transporter" evidence="14">
    <location>
        <begin position="451"/>
        <end position="747"/>
    </location>
</feature>
<evidence type="ECO:0000256" key="9">
    <source>
        <dbReference type="ARBA" id="ARBA00023125"/>
    </source>
</evidence>
<dbReference type="STRING" id="1184609.KILIM_042_00310"/>
<sequence length="772" mass="83005">MSLDTIELRGLRQHNLAGFDLDLPKRSLIVVAGVSGSGKSSLVFDTIAAEAQRQVNSTFSAFAQTYLPSYGRPEADRIDHLSACIVIDQRRLQGGPRSTLATITGIGDWMRMLYSRGVEPFVGYSNAFSFNDPAGMCPTCHGLGVEKVLDVDAFVDESRSLREGPFAHPDYRPGKLTWRRFADSGLFDVDVPIEQYSTRERHLLLQAQPGEVEPAGAHALPGHFEGALVRFRRIELAKDPAGLKGEAKKAHERLVTTGPCSECDGTRLNEAARSATLGGLTLPQAYAMQVDDLAALVGTWDLGPLAPLAGDVRAQLTRLVDLGLGYLNLARDTATLSGGEAQRVKMVRHLGSTLNDMLYVFDEPTTGLHARDVEQLGRMLLDLRDQGNTVLVVEHDPAVMALADQVVEIGPGAGREGGELVFHGSFEALRAADTATGRALREGSPPPREPRRSTGVIRIEGASTHNLKDVSVDLPTGVLTVVTGVAGSGKSSLVHGHLRAAAPQAVIVDQAPIRGSRRSTPASWTGMLDEIRRLFARATGQPAGSFSPNSDGGCRECEGTGIRFVDLGFTDPVTSTCETCQGRRFRPGVLKYTVDGLSIADVFELTMEQARDVFGDTKLAALLDRTIEVGLGYLTLGQNLTTLSGGERQRLKLARELTGDAPVVVLDEPTTGLHLKDTRRLIGLLHAMVDAGRTVIVIEHDLQVIAAADHVIDLGPEGGHDGGRVQFTGTVEELARTDTHTGRHLRLGVERSAPVQDTCWARATRMPSGPRT</sequence>
<dbReference type="Gene3D" id="1.10.8.280">
    <property type="entry name" value="ABC transporter ATPase domain-like"/>
    <property type="match status" value="1"/>
</dbReference>
<dbReference type="PANTHER" id="PTHR43152">
    <property type="entry name" value="UVRABC SYSTEM PROTEIN A"/>
    <property type="match status" value="1"/>
</dbReference>
<keyword evidence="7" id="KW-0067">ATP-binding</keyword>
<dbReference type="GO" id="GO:0003677">
    <property type="term" value="F:DNA binding"/>
    <property type="evidence" value="ECO:0007669"/>
    <property type="project" value="UniProtKB-KW"/>
</dbReference>
<dbReference type="GO" id="GO:0005524">
    <property type="term" value="F:ATP binding"/>
    <property type="evidence" value="ECO:0007669"/>
    <property type="project" value="UniProtKB-KW"/>
</dbReference>
<evidence type="ECO:0000259" key="14">
    <source>
        <dbReference type="PROSITE" id="PS50893"/>
    </source>
</evidence>
<evidence type="ECO:0000256" key="12">
    <source>
        <dbReference type="ARBA" id="ARBA00039316"/>
    </source>
</evidence>
<dbReference type="RefSeq" id="WP_006593119.1">
    <property type="nucleotide sequence ID" value="NZ_BAHD01000042.1"/>
</dbReference>
<keyword evidence="2" id="KW-0963">Cytoplasm</keyword>
<dbReference type="AlphaFoldDB" id="K6WWV5"/>
<evidence type="ECO:0000256" key="10">
    <source>
        <dbReference type="ARBA" id="ARBA00023204"/>
    </source>
</evidence>
<dbReference type="PROSITE" id="PS00211">
    <property type="entry name" value="ABC_TRANSPORTER_1"/>
    <property type="match status" value="1"/>
</dbReference>
<evidence type="ECO:0000256" key="3">
    <source>
        <dbReference type="ARBA" id="ARBA00022737"/>
    </source>
</evidence>
<evidence type="ECO:0000256" key="7">
    <source>
        <dbReference type="ARBA" id="ARBA00022840"/>
    </source>
</evidence>
<evidence type="ECO:0000256" key="2">
    <source>
        <dbReference type="ARBA" id="ARBA00022490"/>
    </source>
</evidence>
<evidence type="ECO:0000256" key="11">
    <source>
        <dbReference type="ARBA" id="ARBA00038000"/>
    </source>
</evidence>
<dbReference type="GO" id="GO:0006281">
    <property type="term" value="P:DNA repair"/>
    <property type="evidence" value="ECO:0007669"/>
    <property type="project" value="UniProtKB-KW"/>
</dbReference>
<dbReference type="PROSITE" id="PS50893">
    <property type="entry name" value="ABC_TRANSPORTER_2"/>
    <property type="match status" value="2"/>
</dbReference>
<dbReference type="GO" id="GO:0004518">
    <property type="term" value="F:nuclease activity"/>
    <property type="evidence" value="ECO:0007669"/>
    <property type="project" value="UniProtKB-KW"/>
</dbReference>
<gene>
    <name evidence="15" type="ORF">KILIM_042_00310</name>
</gene>
<dbReference type="Gene3D" id="1.20.1580.10">
    <property type="entry name" value="ABC transporter ATPase like domain"/>
    <property type="match status" value="2"/>
</dbReference>
<organism evidence="15 16">
    <name type="scientific">Kineosphaera limosa NBRC 100340</name>
    <dbReference type="NCBI Taxonomy" id="1184609"/>
    <lineage>
        <taxon>Bacteria</taxon>
        <taxon>Bacillati</taxon>
        <taxon>Actinomycetota</taxon>
        <taxon>Actinomycetes</taxon>
        <taxon>Micrococcales</taxon>
        <taxon>Dermatophilaceae</taxon>
        <taxon>Kineosphaera</taxon>
    </lineage>
</organism>
<keyword evidence="8" id="KW-0267">Excision nuclease</keyword>
<dbReference type="InterPro" id="IPR027417">
    <property type="entry name" value="P-loop_NTPase"/>
</dbReference>
<dbReference type="InterPro" id="IPR003439">
    <property type="entry name" value="ABC_transporter-like_ATP-bd"/>
</dbReference>
<dbReference type="PANTHER" id="PTHR43152:SF3">
    <property type="entry name" value="UVRABC SYSTEM PROTEIN A"/>
    <property type="match status" value="1"/>
</dbReference>
<protein>
    <recommendedName>
        <fullName evidence="12">UvrABC system protein A</fullName>
    </recommendedName>
    <alternativeName>
        <fullName evidence="13">Excinuclease ABC subunit A</fullName>
    </alternativeName>
</protein>
<dbReference type="eggNOG" id="COG0178">
    <property type="taxonomic scope" value="Bacteria"/>
</dbReference>
<keyword evidence="5" id="KW-0227">DNA damage</keyword>
<dbReference type="GO" id="GO:0016887">
    <property type="term" value="F:ATP hydrolysis activity"/>
    <property type="evidence" value="ECO:0007669"/>
    <property type="project" value="InterPro"/>
</dbReference>
<evidence type="ECO:0000256" key="4">
    <source>
        <dbReference type="ARBA" id="ARBA00022741"/>
    </source>
</evidence>
<evidence type="ECO:0000256" key="5">
    <source>
        <dbReference type="ARBA" id="ARBA00022763"/>
    </source>
</evidence>
<evidence type="ECO:0000256" key="6">
    <source>
        <dbReference type="ARBA" id="ARBA00022769"/>
    </source>
</evidence>
<accession>K6WWV5</accession>
<keyword evidence="6" id="KW-0228">DNA excision</keyword>
<keyword evidence="4" id="KW-0547">Nucleotide-binding</keyword>